<sequence>MSIQPDFSDNVRIFTNKLAEREFSRIFGFSADVLRNAAIAALREARETSDLHSQLSAPGARFYHRFVEAVREEVDMLDGWSANREADNKTSPRARRTDGLAFAFKQGNASTGVIEGVPQPKNKLGVVTVLELQNNNAAEEPEQLSFDELSAEAEARPQTLWLLLFHRDVDDRHVSLEVSLPIGVTDDGKILGWDKRIVLGETGIDSRIVEVRDDGRNEGDDTAVAISAR</sequence>
<accession>A0A2N5JBW8</accession>
<gene>
    <name evidence="1" type="ORF">Uis1B_0414</name>
</gene>
<organism evidence="1 2">
    <name type="scientific">Bifidobacterium margollesii</name>
    <dbReference type="NCBI Taxonomy" id="2020964"/>
    <lineage>
        <taxon>Bacteria</taxon>
        <taxon>Bacillati</taxon>
        <taxon>Actinomycetota</taxon>
        <taxon>Actinomycetes</taxon>
        <taxon>Bifidobacteriales</taxon>
        <taxon>Bifidobacteriaceae</taxon>
        <taxon>Bifidobacterium</taxon>
    </lineage>
</organism>
<reference evidence="1 2" key="1">
    <citation type="submission" date="2017-07" db="EMBL/GenBank/DDBJ databases">
        <title>Bifidobacterium novel species.</title>
        <authorList>
            <person name="Lugli G.A."/>
            <person name="Milani C."/>
            <person name="Duranti S."/>
            <person name="Mangifesta M."/>
        </authorList>
    </citation>
    <scope>NUCLEOTIDE SEQUENCE [LARGE SCALE GENOMIC DNA]</scope>
    <source>
        <strain evidence="2">Uis1B</strain>
    </source>
</reference>
<dbReference type="Proteomes" id="UP000235050">
    <property type="component" value="Unassembled WGS sequence"/>
</dbReference>
<dbReference type="EMBL" id="NMWU01000006">
    <property type="protein sequence ID" value="PLS31707.1"/>
    <property type="molecule type" value="Genomic_DNA"/>
</dbReference>
<evidence type="ECO:0000313" key="2">
    <source>
        <dbReference type="Proteomes" id="UP000235050"/>
    </source>
</evidence>
<proteinExistence type="predicted"/>
<dbReference type="AlphaFoldDB" id="A0A2N5JBW8"/>
<keyword evidence="2" id="KW-1185">Reference proteome</keyword>
<protein>
    <submittedName>
        <fullName evidence="1">Uncharacterized protein</fullName>
    </submittedName>
</protein>
<evidence type="ECO:0000313" key="1">
    <source>
        <dbReference type="EMBL" id="PLS31707.1"/>
    </source>
</evidence>
<name>A0A2N5JBW8_9BIFI</name>
<comment type="caution">
    <text evidence="1">The sequence shown here is derived from an EMBL/GenBank/DDBJ whole genome shotgun (WGS) entry which is preliminary data.</text>
</comment>